<gene>
    <name evidence="4" type="ORF">WMW71_06785</name>
</gene>
<sequence length="867" mass="90994">MKKITFLLLLLVSFSGFAQFPAPYCGPITFTNNVEPITLVNFAGINNASSAQVGPNNGTTIIAHEDYTAITGNVFSGSTYPITLKGNTDGNFITYLRVYIDWNQNNDFTDAGESYDIGTIANSNGTDAIQLVGSISVPGNALAGNTRMRVVKKWNAYSDSCNTVNTGFGQAEDYTLAVALPACLSPTAGLSTVTSATTADLTWTSGGAANAEVVIQAPGTGVPGSADNTGINVTGNTYSATLLNPQTAYEFYVRDECVLGTSFSTWAGPFTFNTTQAPSCAGNVAPINGATDVVPGTVTFTWTAPTTGDAPASYDLFYGLTAGNATIFVGNYLTLTTPINITGFNATFYWKIVPKNAGGSAIGCAEWSFTTISPPGYCLNSPSGQWPGGTDGYTPETCNGIIENIITVNGYAGEYSLVNVTLGQTYIFKSVIEGVNDLVTISTDGGTTAAAFGTSPLTWVSTVTGQIRFYSHVDNNCGTSTNNRTRSIICGIPSPALPDYVSLQWPPTATIPQGGTVIVYGQVYEGGLTDVAPNIDGQAPGINAWVGYSTTNTNPNTWTDWVVATHNAGSIGNNDEYQATIGAALAPGTYYYATRFNLDNGAYVYGGINANSPNNGNFWDGATFGSGVLTVTPPPAPANDECAAAIALVVDDTFCNGTNTNGTNLGATNSGVEVPFCFAYGENDVWYSFVAPADAATVDVSTDFLGGTLQDTEIALYSGTCGALTEVACDNDGGIVVQPNGFSWNSLITDATVVAGQTYYVRVSGYSEDEVGSFCLRVSRNQLLSNEDFDSSSFTYYPNPVKNILNLSYSQEISSVEVYNLLGQKMSTNTIGANLGQVDMTGLPSGAYLVKVVTAENQSKTIRVIKE</sequence>
<reference evidence="4 5" key="1">
    <citation type="submission" date="2024-04" db="EMBL/GenBank/DDBJ databases">
        <title>draft genome sequnece of Flavobacterium buctense JCM 30750.</title>
        <authorList>
            <person name="Kim D.-U."/>
        </authorList>
    </citation>
    <scope>NUCLEOTIDE SEQUENCE [LARGE SCALE GENOMIC DNA]</scope>
    <source>
        <strain evidence="4 5">JCM 30750</strain>
    </source>
</reference>
<comment type="caution">
    <text evidence="4">The sequence shown here is derived from an EMBL/GenBank/DDBJ whole genome shotgun (WGS) entry which is preliminary data.</text>
</comment>
<organism evidence="4 5">
    <name type="scientific">Flavobacterium buctense</name>
    <dbReference type="NCBI Taxonomy" id="1648146"/>
    <lineage>
        <taxon>Bacteria</taxon>
        <taxon>Pseudomonadati</taxon>
        <taxon>Bacteroidota</taxon>
        <taxon>Flavobacteriia</taxon>
        <taxon>Flavobacteriales</taxon>
        <taxon>Flavobacteriaceae</taxon>
        <taxon>Flavobacterium</taxon>
    </lineage>
</organism>
<dbReference type="InterPro" id="IPR013783">
    <property type="entry name" value="Ig-like_fold"/>
</dbReference>
<dbReference type="PROSITE" id="PS50853">
    <property type="entry name" value="FN3"/>
    <property type="match status" value="1"/>
</dbReference>
<evidence type="ECO:0000313" key="4">
    <source>
        <dbReference type="EMBL" id="MEK8180044.1"/>
    </source>
</evidence>
<dbReference type="Gene3D" id="2.60.120.380">
    <property type="match status" value="1"/>
</dbReference>
<feature type="domain" description="Fibronectin type-III" evidence="3">
    <location>
        <begin position="185"/>
        <end position="277"/>
    </location>
</feature>
<keyword evidence="1 2" id="KW-0732">Signal</keyword>
<proteinExistence type="predicted"/>
<dbReference type="Pfam" id="PF18962">
    <property type="entry name" value="Por_Secre_tail"/>
    <property type="match status" value="1"/>
</dbReference>
<evidence type="ECO:0000256" key="1">
    <source>
        <dbReference type="ARBA" id="ARBA00022729"/>
    </source>
</evidence>
<evidence type="ECO:0000256" key="2">
    <source>
        <dbReference type="SAM" id="SignalP"/>
    </source>
</evidence>
<dbReference type="InterPro" id="IPR045474">
    <property type="entry name" value="GEVED"/>
</dbReference>
<dbReference type="Pfam" id="PF20009">
    <property type="entry name" value="GEVED"/>
    <property type="match status" value="1"/>
</dbReference>
<dbReference type="InterPro" id="IPR003961">
    <property type="entry name" value="FN3_dom"/>
</dbReference>
<evidence type="ECO:0000313" key="5">
    <source>
        <dbReference type="Proteomes" id="UP001491349"/>
    </source>
</evidence>
<accession>A0ABU9E070</accession>
<name>A0ABU9E070_9FLAO</name>
<dbReference type="NCBIfam" id="TIGR04183">
    <property type="entry name" value="Por_Secre_tail"/>
    <property type="match status" value="1"/>
</dbReference>
<keyword evidence="5" id="KW-1185">Reference proteome</keyword>
<dbReference type="EMBL" id="JBBPCB010000003">
    <property type="protein sequence ID" value="MEK8180044.1"/>
    <property type="molecule type" value="Genomic_DNA"/>
</dbReference>
<feature type="chain" id="PRO_5045177139" evidence="2">
    <location>
        <begin position="19"/>
        <end position="867"/>
    </location>
</feature>
<protein>
    <submittedName>
        <fullName evidence="4">GEVED domain-containing protein</fullName>
    </submittedName>
</protein>
<dbReference type="InterPro" id="IPR026444">
    <property type="entry name" value="Secre_tail"/>
</dbReference>
<dbReference type="RefSeq" id="WP_187660514.1">
    <property type="nucleotide sequence ID" value="NZ_JACTAB010000004.1"/>
</dbReference>
<dbReference type="Gene3D" id="2.60.40.10">
    <property type="entry name" value="Immunoglobulins"/>
    <property type="match status" value="1"/>
</dbReference>
<evidence type="ECO:0000259" key="3">
    <source>
        <dbReference type="PROSITE" id="PS50853"/>
    </source>
</evidence>
<feature type="signal peptide" evidence="2">
    <location>
        <begin position="1"/>
        <end position="18"/>
    </location>
</feature>
<dbReference type="Proteomes" id="UP001491349">
    <property type="component" value="Unassembled WGS sequence"/>
</dbReference>